<dbReference type="EMBL" id="KV426042">
    <property type="protein sequence ID" value="KZV90703.1"/>
    <property type="molecule type" value="Genomic_DNA"/>
</dbReference>
<feature type="region of interest" description="Disordered" evidence="1">
    <location>
        <begin position="81"/>
        <end position="104"/>
    </location>
</feature>
<feature type="non-terminal residue" evidence="2">
    <location>
        <position position="104"/>
    </location>
</feature>
<gene>
    <name evidence="2" type="ORF">EXIGLDRAFT_694419</name>
</gene>
<feature type="compositionally biased region" description="Acidic residues" evidence="1">
    <location>
        <begin position="94"/>
        <end position="104"/>
    </location>
</feature>
<keyword evidence="3" id="KW-1185">Reference proteome</keyword>
<proteinExistence type="predicted"/>
<evidence type="ECO:0000313" key="2">
    <source>
        <dbReference type="EMBL" id="KZV90703.1"/>
    </source>
</evidence>
<evidence type="ECO:0000256" key="1">
    <source>
        <dbReference type="SAM" id="MobiDB-lite"/>
    </source>
</evidence>
<reference evidence="2 3" key="1">
    <citation type="journal article" date="2016" name="Mol. Biol. Evol.">
        <title>Comparative Genomics of Early-Diverging Mushroom-Forming Fungi Provides Insights into the Origins of Lignocellulose Decay Capabilities.</title>
        <authorList>
            <person name="Nagy L.G."/>
            <person name="Riley R."/>
            <person name="Tritt A."/>
            <person name="Adam C."/>
            <person name="Daum C."/>
            <person name="Floudas D."/>
            <person name="Sun H."/>
            <person name="Yadav J.S."/>
            <person name="Pangilinan J."/>
            <person name="Larsson K.H."/>
            <person name="Matsuura K."/>
            <person name="Barry K."/>
            <person name="Labutti K."/>
            <person name="Kuo R."/>
            <person name="Ohm R.A."/>
            <person name="Bhattacharya S.S."/>
            <person name="Shirouzu T."/>
            <person name="Yoshinaga Y."/>
            <person name="Martin F.M."/>
            <person name="Grigoriev I.V."/>
            <person name="Hibbett D.S."/>
        </authorList>
    </citation>
    <scope>NUCLEOTIDE SEQUENCE [LARGE SCALE GENOMIC DNA]</scope>
    <source>
        <strain evidence="2 3">HHB12029</strain>
    </source>
</reference>
<sequence length="104" mass="11593">MYAKAEGSDIKWKDDKYLTKSFDAEQDGAVGDDGSRVRALARMSGADTNVGRRFLPFDPSLPFVFIIPRAVDFFTGKAQDYEDFDGHDEGTNGDLDEDDDEDSE</sequence>
<dbReference type="InParanoid" id="A0A165GLK7"/>
<organism evidence="2 3">
    <name type="scientific">Exidia glandulosa HHB12029</name>
    <dbReference type="NCBI Taxonomy" id="1314781"/>
    <lineage>
        <taxon>Eukaryota</taxon>
        <taxon>Fungi</taxon>
        <taxon>Dikarya</taxon>
        <taxon>Basidiomycota</taxon>
        <taxon>Agaricomycotina</taxon>
        <taxon>Agaricomycetes</taxon>
        <taxon>Auriculariales</taxon>
        <taxon>Exidiaceae</taxon>
        <taxon>Exidia</taxon>
    </lineage>
</organism>
<name>A0A165GLK7_EXIGL</name>
<dbReference type="AlphaFoldDB" id="A0A165GLK7"/>
<protein>
    <submittedName>
        <fullName evidence="2">Uncharacterized protein</fullName>
    </submittedName>
</protein>
<accession>A0A165GLK7</accession>
<dbReference type="Proteomes" id="UP000077266">
    <property type="component" value="Unassembled WGS sequence"/>
</dbReference>
<evidence type="ECO:0000313" key="3">
    <source>
        <dbReference type="Proteomes" id="UP000077266"/>
    </source>
</evidence>